<evidence type="ECO:0000256" key="5">
    <source>
        <dbReference type="SAM" id="MobiDB-lite"/>
    </source>
</evidence>
<keyword evidence="2 4" id="KW-0238">DNA-binding</keyword>
<dbReference type="InterPro" id="IPR050109">
    <property type="entry name" value="HTH-type_TetR-like_transc_reg"/>
</dbReference>
<dbReference type="PROSITE" id="PS50977">
    <property type="entry name" value="HTH_TETR_2"/>
    <property type="match status" value="1"/>
</dbReference>
<dbReference type="SUPFAM" id="SSF46689">
    <property type="entry name" value="Homeodomain-like"/>
    <property type="match status" value="1"/>
</dbReference>
<keyword evidence="3" id="KW-0804">Transcription</keyword>
<protein>
    <submittedName>
        <fullName evidence="7">TetR/AcrR family transcriptional regulator</fullName>
    </submittedName>
</protein>
<dbReference type="PROSITE" id="PS01081">
    <property type="entry name" value="HTH_TETR_1"/>
    <property type="match status" value="1"/>
</dbReference>
<evidence type="ECO:0000256" key="4">
    <source>
        <dbReference type="PROSITE-ProRule" id="PRU00335"/>
    </source>
</evidence>
<evidence type="ECO:0000313" key="8">
    <source>
        <dbReference type="Proteomes" id="UP001385809"/>
    </source>
</evidence>
<evidence type="ECO:0000256" key="1">
    <source>
        <dbReference type="ARBA" id="ARBA00023015"/>
    </source>
</evidence>
<dbReference type="PANTHER" id="PTHR30055">
    <property type="entry name" value="HTH-TYPE TRANSCRIPTIONAL REGULATOR RUTR"/>
    <property type="match status" value="1"/>
</dbReference>
<keyword evidence="8" id="KW-1185">Reference proteome</keyword>
<dbReference type="PANTHER" id="PTHR30055:SF234">
    <property type="entry name" value="HTH-TYPE TRANSCRIPTIONAL REGULATOR BETI"/>
    <property type="match status" value="1"/>
</dbReference>
<dbReference type="InterPro" id="IPR009057">
    <property type="entry name" value="Homeodomain-like_sf"/>
</dbReference>
<feature type="compositionally biased region" description="Basic and acidic residues" evidence="5">
    <location>
        <begin position="201"/>
        <end position="216"/>
    </location>
</feature>
<dbReference type="EMBL" id="JBBEGN010000007">
    <property type="protein sequence ID" value="MEJ2869229.1"/>
    <property type="molecule type" value="Genomic_DNA"/>
</dbReference>
<keyword evidence="1" id="KW-0805">Transcription regulation</keyword>
<dbReference type="InterPro" id="IPR041669">
    <property type="entry name" value="TetR_C_15"/>
</dbReference>
<organism evidence="7 8">
    <name type="scientific">Actinomycetospora aurantiaca</name>
    <dbReference type="NCBI Taxonomy" id="3129233"/>
    <lineage>
        <taxon>Bacteria</taxon>
        <taxon>Bacillati</taxon>
        <taxon>Actinomycetota</taxon>
        <taxon>Actinomycetes</taxon>
        <taxon>Pseudonocardiales</taxon>
        <taxon>Pseudonocardiaceae</taxon>
        <taxon>Actinomycetospora</taxon>
    </lineage>
</organism>
<dbReference type="Proteomes" id="UP001385809">
    <property type="component" value="Unassembled WGS sequence"/>
</dbReference>
<evidence type="ECO:0000256" key="3">
    <source>
        <dbReference type="ARBA" id="ARBA00023163"/>
    </source>
</evidence>
<feature type="domain" description="HTH tetR-type" evidence="6">
    <location>
        <begin position="13"/>
        <end position="73"/>
    </location>
</feature>
<dbReference type="Gene3D" id="1.10.357.10">
    <property type="entry name" value="Tetracycline Repressor, domain 2"/>
    <property type="match status" value="1"/>
</dbReference>
<dbReference type="Pfam" id="PF17918">
    <property type="entry name" value="TetR_C_15"/>
    <property type="match status" value="1"/>
</dbReference>
<gene>
    <name evidence="7" type="ORF">WCD74_15750</name>
</gene>
<dbReference type="InterPro" id="IPR023772">
    <property type="entry name" value="DNA-bd_HTH_TetR-type_CS"/>
</dbReference>
<dbReference type="RefSeq" id="WP_337695809.1">
    <property type="nucleotide sequence ID" value="NZ_JBBEGN010000007.1"/>
</dbReference>
<name>A0ABU8MPI5_9PSEU</name>
<feature type="region of interest" description="Disordered" evidence="5">
    <location>
        <begin position="197"/>
        <end position="236"/>
    </location>
</feature>
<proteinExistence type="predicted"/>
<dbReference type="PRINTS" id="PR00455">
    <property type="entry name" value="HTHTETR"/>
</dbReference>
<evidence type="ECO:0000259" key="6">
    <source>
        <dbReference type="PROSITE" id="PS50977"/>
    </source>
</evidence>
<accession>A0ABU8MPI5</accession>
<evidence type="ECO:0000313" key="7">
    <source>
        <dbReference type="EMBL" id="MEJ2869229.1"/>
    </source>
</evidence>
<comment type="caution">
    <text evidence="7">The sequence shown here is derived from an EMBL/GenBank/DDBJ whole genome shotgun (WGS) entry which is preliminary data.</text>
</comment>
<reference evidence="7 8" key="1">
    <citation type="submission" date="2024-03" db="EMBL/GenBank/DDBJ databases">
        <title>Actinomycetospora sp. OC33-EN08, a novel actinomycete isolated from wild orchid (Aerides multiflora).</title>
        <authorList>
            <person name="Suriyachadkun C."/>
        </authorList>
    </citation>
    <scope>NUCLEOTIDE SEQUENCE [LARGE SCALE GENOMIC DNA]</scope>
    <source>
        <strain evidence="7 8">OC33-EN08</strain>
    </source>
</reference>
<feature type="DNA-binding region" description="H-T-H motif" evidence="4">
    <location>
        <begin position="36"/>
        <end position="55"/>
    </location>
</feature>
<dbReference type="InterPro" id="IPR001647">
    <property type="entry name" value="HTH_TetR"/>
</dbReference>
<dbReference type="Pfam" id="PF00440">
    <property type="entry name" value="TetR_N"/>
    <property type="match status" value="1"/>
</dbReference>
<sequence length="236" mass="25295">MTRRREPVQERSRATVEGILAAARTVLAARGYPGASTNRIAEAAGVGPGTLYRYFPDKDAIVDRVVADVSDEMESRVLQAFLASLRAEDTVRANLEALLDALSADAALLRTLAEHVPGTLEARRAGFARRVDQMLAGVLLTEHGNGDRPVPAMAWMLVRTVEHVTVRWVVEAPDIPRATLLDELTAMIGGYLAPGLSHRAAPHEPPPDEGRGRHGGSDSPTTPEVPCSPDTATDTP</sequence>
<evidence type="ECO:0000256" key="2">
    <source>
        <dbReference type="ARBA" id="ARBA00023125"/>
    </source>
</evidence>